<dbReference type="PRINTS" id="PR00132">
    <property type="entry name" value="GLHYDRLASE2"/>
</dbReference>
<dbReference type="PANTHER" id="PTHR46323">
    <property type="entry name" value="BETA-GALACTOSIDASE"/>
    <property type="match status" value="1"/>
</dbReference>
<reference evidence="9" key="1">
    <citation type="journal article" date="2017" name="J. ISSAAS">
        <title>Comparative analysis of the genomes of Stylophora pistillata and Acropora digitifera provides evidence for extensive differences between species of corals.</title>
        <authorList>
            <person name="Voolstra C.R."/>
            <person name="Li Y."/>
            <person name="Liew Y.J."/>
            <person name="Baumgarten S."/>
            <person name="Zoccola D."/>
            <person name="Flot J.-F."/>
            <person name="Tambutte S."/>
            <person name="Allemand D."/>
            <person name="Aranda M."/>
        </authorList>
    </citation>
    <scope>NUCLEOTIDE SEQUENCE</scope>
    <source>
        <strain evidence="9">CSM Monaco</strain>
        <tissue evidence="9">Whole animal</tissue>
    </source>
</reference>
<accession>A0A2B4RF96</accession>
<dbReference type="SUPFAM" id="SSF74650">
    <property type="entry name" value="Galactose mutarotase-like"/>
    <property type="match status" value="1"/>
</dbReference>
<dbReference type="SUPFAM" id="SSF51445">
    <property type="entry name" value="(Trans)glycosidases"/>
    <property type="match status" value="1"/>
</dbReference>
<comment type="function">
    <text evidence="2">Plays an important role in the degradation of dermatan and keratan sulfates.</text>
</comment>
<dbReference type="SUPFAM" id="SSF51161">
    <property type="entry name" value="Trimeric LpxA-like enzymes"/>
    <property type="match status" value="1"/>
</dbReference>
<name>A0A2B4RF96_STYPI</name>
<dbReference type="OrthoDB" id="408320at2759"/>
<proteinExistence type="inferred from homology"/>
<dbReference type="PANTHER" id="PTHR46323:SF2">
    <property type="entry name" value="BETA-GALACTOSIDASE"/>
    <property type="match status" value="1"/>
</dbReference>
<dbReference type="AlphaFoldDB" id="A0A2B4RF96"/>
<comment type="similarity">
    <text evidence="3">Belongs to the glycosyl hydrolase 2 family.</text>
</comment>
<dbReference type="InterPro" id="IPR011004">
    <property type="entry name" value="Trimer_LpxA-like_sf"/>
</dbReference>
<evidence type="ECO:0000256" key="7">
    <source>
        <dbReference type="ARBA" id="ARBA00032230"/>
    </source>
</evidence>
<evidence type="ECO:0000256" key="5">
    <source>
        <dbReference type="ARBA" id="ARBA00022801"/>
    </source>
</evidence>
<dbReference type="Pfam" id="PF00703">
    <property type="entry name" value="Glyco_hydro_2"/>
    <property type="match status" value="1"/>
</dbReference>
<dbReference type="InterPro" id="IPR036156">
    <property type="entry name" value="Beta-gal/glucu_dom_sf"/>
</dbReference>
<dbReference type="InterPro" id="IPR006102">
    <property type="entry name" value="Ig-like_GH2"/>
</dbReference>
<dbReference type="InterPro" id="IPR050347">
    <property type="entry name" value="Bact_Beta-galactosidase"/>
</dbReference>
<feature type="domain" description="Beta galactosidase small chain/" evidence="8">
    <location>
        <begin position="637"/>
        <end position="912"/>
    </location>
</feature>
<dbReference type="Gene3D" id="3.20.20.80">
    <property type="entry name" value="Glycosidases"/>
    <property type="match status" value="1"/>
</dbReference>
<dbReference type="Gene3D" id="2.60.40.10">
    <property type="entry name" value="Immunoglobulins"/>
    <property type="match status" value="1"/>
</dbReference>
<dbReference type="InterPro" id="IPR006101">
    <property type="entry name" value="Glyco_hydro_2"/>
</dbReference>
<keyword evidence="5" id="KW-0378">Hydrolase</keyword>
<dbReference type="Gene3D" id="2.60.120.260">
    <property type="entry name" value="Galactose-binding domain-like"/>
    <property type="match status" value="1"/>
</dbReference>
<sequence length="1008" mass="113786">MPLIKKVRGFTPAFGKNCFIAENATVVGDFVCGDDCTFWFNSVVRADVNSIVIGSRVNIQDGAVLHCTFEQTKTIVGDDVSIGHNAIVHGCVLEDNVLVGMGAIVMDNAVVKTGAVIAAGAVVLENTVVEAENPQMIGENKQPAHSDFIAYADEKELQKGKSNLVKSLNGIWRFHWVRSLKNRPLYFMNPNKAPPQWTSIKVPSNWEIEGFGQPIYVNHQYAFASYKTPISKEIKLDGIYPKYPGKVPHDYNPVGTYQKTFTLPKSFRKKQIFLHIGAMKSGGFVWLNGHYVGYSQGSKLAAEFDITPYVKKGKNKLSLQIFRWTDGSFLECQDFWRVSGIERDVFVYAQPKVRIKDIEIISTLTPDNLSGRFSLKAVVKNHYAKNKTIQMMYRLEKSDGSIVATASKTQKINGTDTLQFSEKILQNIKAWTAENPHLYKLTITTKDKKERVLETTQQQVGFRTVAIENGLLKINGRVVTLKGVNTQEHHPKTGHITDTAQIMQDILLWKKYNINAVRLSHYPRKPLFYQLCDRYGIYVIDEANIESHGMYYGKHTLAKKPLWEKAHIDRMERMVATHKNHASVIIFSMGNEAGNGINFYKGYDAIKKRDPIKRPVQYERTYDPDDSNLFGMYQNTDIIVPQYPSPATFKRMGANKIDRPFIPSEYAHAMGNSTGNFKDYWDIIYQYPQLQGGFIWDWVDQSIWKTHKDGQHFYAYGGDFGKGLPSDYNFLNNGIVFPDRTPQPALYEVGKVLQGLPASYQYLTYFGRGPFENYNDRKSAALIDVYHSTVSKQYVPYIRPQENGYKTDVRWLTLTDAVGEGFLVAVDDKGTATKHTAADNINNMSITLNKSILKGAPDLSAVPSKTKDDIKIVYDKRAFVIVDNFFLKEGVGVNGDNSGSFPKSIIEIQTLRNSFADFNLTDAVANNANYTEGTHYEVIEGKIPAGLTLRVTRYKSYAIEIRLDGKATSHRASDNTSFVIRFKAAMFKNVDMSTVAGKEQRCFIQFAD</sequence>
<dbReference type="InterPro" id="IPR004199">
    <property type="entry name" value="B-gal_small/dom_5"/>
</dbReference>
<dbReference type="GO" id="GO:0004565">
    <property type="term" value="F:beta-galactosidase activity"/>
    <property type="evidence" value="ECO:0007669"/>
    <property type="project" value="UniProtKB-EC"/>
</dbReference>
<protein>
    <recommendedName>
        <fullName evidence="4">beta-galactosidase</fullName>
        <ecNumber evidence="4">3.2.1.23</ecNumber>
    </recommendedName>
    <alternativeName>
        <fullName evidence="7">Lactase</fullName>
    </alternativeName>
</protein>
<dbReference type="Pfam" id="PF02837">
    <property type="entry name" value="Glyco_hydro_2_N"/>
    <property type="match status" value="1"/>
</dbReference>
<dbReference type="SUPFAM" id="SSF49785">
    <property type="entry name" value="Galactose-binding domain-like"/>
    <property type="match status" value="1"/>
</dbReference>
<dbReference type="InterPro" id="IPR006103">
    <property type="entry name" value="Glyco_hydro_2_cat"/>
</dbReference>
<comment type="caution">
    <text evidence="9">The sequence shown here is derived from an EMBL/GenBank/DDBJ whole genome shotgun (WGS) entry which is preliminary data.</text>
</comment>
<dbReference type="EC" id="3.2.1.23" evidence="4"/>
<dbReference type="SUPFAM" id="SSF49303">
    <property type="entry name" value="beta-Galactosidase/glucuronidase domain"/>
    <property type="match status" value="1"/>
</dbReference>
<keyword evidence="6" id="KW-0326">Glycosidase</keyword>
<dbReference type="SMART" id="SM01038">
    <property type="entry name" value="Bgal_small_N"/>
    <property type="match status" value="1"/>
</dbReference>
<evidence type="ECO:0000256" key="1">
    <source>
        <dbReference type="ARBA" id="ARBA00001412"/>
    </source>
</evidence>
<dbReference type="InterPro" id="IPR047324">
    <property type="entry name" value="LbH_gamma_CA-like"/>
</dbReference>
<evidence type="ECO:0000313" key="9">
    <source>
        <dbReference type="EMBL" id="PFX15017.1"/>
    </source>
</evidence>
<dbReference type="STRING" id="50429.A0A2B4RF96"/>
<dbReference type="GO" id="GO:0090599">
    <property type="term" value="F:alpha-glucosidase activity"/>
    <property type="evidence" value="ECO:0007669"/>
    <property type="project" value="UniProtKB-ARBA"/>
</dbReference>
<evidence type="ECO:0000259" key="8">
    <source>
        <dbReference type="SMART" id="SM01038"/>
    </source>
</evidence>
<organism evidence="9">
    <name type="scientific">Stylophora pistillata</name>
    <name type="common">Smooth cauliflower coral</name>
    <dbReference type="NCBI Taxonomy" id="50429"/>
    <lineage>
        <taxon>Eukaryota</taxon>
        <taxon>Metazoa</taxon>
        <taxon>Cnidaria</taxon>
        <taxon>Anthozoa</taxon>
        <taxon>Hexacorallia</taxon>
        <taxon>Scleractinia</taxon>
        <taxon>Astrocoeniina</taxon>
        <taxon>Pocilloporidae</taxon>
        <taxon>Stylophora</taxon>
    </lineage>
</organism>
<dbReference type="InterPro" id="IPR011013">
    <property type="entry name" value="Gal_mutarotase_sf_dom"/>
</dbReference>
<gene>
    <name evidence="9" type="primary">lacZ</name>
    <name evidence="9" type="ORF">AWC38_SpisGene20784</name>
</gene>
<evidence type="ECO:0000256" key="6">
    <source>
        <dbReference type="ARBA" id="ARBA00023295"/>
    </source>
</evidence>
<dbReference type="CDD" id="cd04645">
    <property type="entry name" value="LbH_gamma_CA_like"/>
    <property type="match status" value="1"/>
</dbReference>
<dbReference type="InterPro" id="IPR017853">
    <property type="entry name" value="GH"/>
</dbReference>
<comment type="catalytic activity">
    <reaction evidence="1">
        <text>Hydrolysis of terminal non-reducing beta-D-galactose residues in beta-D-galactosides.</text>
        <dbReference type="EC" id="3.2.1.23"/>
    </reaction>
</comment>
<evidence type="ECO:0000256" key="3">
    <source>
        <dbReference type="ARBA" id="ARBA00007401"/>
    </source>
</evidence>
<dbReference type="Gene3D" id="2.160.10.10">
    <property type="entry name" value="Hexapeptide repeat proteins"/>
    <property type="match status" value="1"/>
</dbReference>
<evidence type="ECO:0000256" key="4">
    <source>
        <dbReference type="ARBA" id="ARBA00012756"/>
    </source>
</evidence>
<dbReference type="GO" id="GO:0005990">
    <property type="term" value="P:lactose catabolic process"/>
    <property type="evidence" value="ECO:0007669"/>
    <property type="project" value="TreeGrafter"/>
</dbReference>
<dbReference type="Pfam" id="PF02836">
    <property type="entry name" value="Glyco_hydro_2_C"/>
    <property type="match status" value="1"/>
</dbReference>
<dbReference type="GO" id="GO:0009341">
    <property type="term" value="C:beta-galactosidase complex"/>
    <property type="evidence" value="ECO:0007669"/>
    <property type="project" value="InterPro"/>
</dbReference>
<dbReference type="GO" id="GO:0030246">
    <property type="term" value="F:carbohydrate binding"/>
    <property type="evidence" value="ECO:0007669"/>
    <property type="project" value="InterPro"/>
</dbReference>
<dbReference type="InterPro" id="IPR006104">
    <property type="entry name" value="Glyco_hydro_2_N"/>
</dbReference>
<dbReference type="InterPro" id="IPR008979">
    <property type="entry name" value="Galactose-bd-like_sf"/>
</dbReference>
<evidence type="ECO:0000256" key="2">
    <source>
        <dbReference type="ARBA" id="ARBA00003025"/>
    </source>
</evidence>
<dbReference type="EMBL" id="LSMT01000697">
    <property type="protein sequence ID" value="PFX15017.1"/>
    <property type="molecule type" value="Genomic_DNA"/>
</dbReference>
<dbReference type="InterPro" id="IPR013783">
    <property type="entry name" value="Ig-like_fold"/>
</dbReference>